<dbReference type="GO" id="GO:0007508">
    <property type="term" value="P:larval heart development"/>
    <property type="evidence" value="ECO:0007669"/>
    <property type="project" value="TreeGrafter"/>
</dbReference>
<sequence>MGNKQEELEATVLLERYDIVAITETWWDESHDWSVAIKGYKLFRRDRPPDQDGEVDEAFYNQLQVALQSQALVLVGDFNYPDICWKGYTARNIQSKRFLHCIDDNFLMQLVEEPTRREALLDLLLTDKEGLVEDIKVEGNLGCSDHGKIEFRIVGSMHKTVSRTVDFKRANFVLFKKLLGEIPWARDLEEQEIEQGKQETCVVEQGPAEKLKWKKEVYTKWKKGLNTWEDYRDAVRLCREETRKAKASLELKLARDVKVNKKGFFNYIGAKRKTKENVGPLLNESGTMVTGDAGKAELLNAFFASVFTAQATPQEPWTSEESEEVCTKEDLPLVKEDQVRDQLRRLDIHKSMGPEGIHPRVLRELAEVIAGPLSVIFERSWRTGEVPEDWRKKEYIVKDNMVTERIRRYTTCRESIVYDVILRKKSLRGLENKSYEERLRELGMFSLEKRKLRGDLIALYNYLKGGCGEKLPDPVEHKTSQSDLFSLASCDYPLQKDIEVLERVQRRARKLLKGLEHKSYEEQLRKLGLFSLEKRRTRGDLITLYNYLKGGCSEKDIEVLERVQRRARKLLKGLEHKSYEEQLRKLGLFSLEKSRTRGDLITLYNYLKGGCSEGLVLEPVLLNIFVGNMDIGIECSLGKFADDTKLCGAVNMLEGRDAIQRDLDRLERWPRVDFMESNQDKCKVLHLGHGNPRHKYRLGREWIESSPEEKDLGVLVDEKLNMSWQCTLAAQKANRILGCTKRNVASRTREGILPLYSSLMRPHLEYFIQLWSPQHRRDVDMLEQAQRRAMKMTRGLQHLSCEDRLRVVQPGEEKAPGRPYSGLPILKGGLQERWGKTLYQGV</sequence>
<evidence type="ECO:0000259" key="1">
    <source>
        <dbReference type="Pfam" id="PF14529"/>
    </source>
</evidence>
<keyword evidence="3" id="KW-1185">Reference proteome</keyword>
<organism evidence="2 3">
    <name type="scientific">Limosa lapponica baueri</name>
    <dbReference type="NCBI Taxonomy" id="1758121"/>
    <lineage>
        <taxon>Eukaryota</taxon>
        <taxon>Metazoa</taxon>
        <taxon>Chordata</taxon>
        <taxon>Craniata</taxon>
        <taxon>Vertebrata</taxon>
        <taxon>Euteleostomi</taxon>
        <taxon>Archelosauria</taxon>
        <taxon>Archosauria</taxon>
        <taxon>Dinosauria</taxon>
        <taxon>Saurischia</taxon>
        <taxon>Theropoda</taxon>
        <taxon>Coelurosauria</taxon>
        <taxon>Aves</taxon>
        <taxon>Neognathae</taxon>
        <taxon>Neoaves</taxon>
        <taxon>Charadriiformes</taxon>
        <taxon>Scolopacidae</taxon>
        <taxon>Limosa</taxon>
    </lineage>
</organism>
<dbReference type="Gene3D" id="3.60.10.10">
    <property type="entry name" value="Endonuclease/exonuclease/phosphatase"/>
    <property type="match status" value="1"/>
</dbReference>
<dbReference type="OrthoDB" id="416454at2759"/>
<protein>
    <submittedName>
        <fullName evidence="2">Glycerol kinase</fullName>
    </submittedName>
</protein>
<dbReference type="SUPFAM" id="SSF56219">
    <property type="entry name" value="DNase I-like"/>
    <property type="match status" value="1"/>
</dbReference>
<reference evidence="3" key="2">
    <citation type="submission" date="2017-12" db="EMBL/GenBank/DDBJ databases">
        <title>Genome sequence of the Bar-tailed Godwit (Limosa lapponica baueri).</title>
        <authorList>
            <person name="Lima N.C.B."/>
            <person name="Parody-Merino A.M."/>
            <person name="Battley P.F."/>
            <person name="Fidler A.E."/>
            <person name="Prosdocimi F."/>
        </authorList>
    </citation>
    <scope>NUCLEOTIDE SEQUENCE [LARGE SCALE GENOMIC DNA]</scope>
</reference>
<keyword evidence="2" id="KW-0418">Kinase</keyword>
<evidence type="ECO:0000313" key="3">
    <source>
        <dbReference type="Proteomes" id="UP000233556"/>
    </source>
</evidence>
<gene>
    <name evidence="2" type="ORF">llap_2778</name>
</gene>
<accession>A0A2I0ULP6</accession>
<dbReference type="PANTHER" id="PTHR33395">
    <property type="entry name" value="TRANSCRIPTASE, PUTATIVE-RELATED-RELATED"/>
    <property type="match status" value="1"/>
</dbReference>
<reference evidence="3" key="1">
    <citation type="submission" date="2017-11" db="EMBL/GenBank/DDBJ databases">
        <authorList>
            <person name="Lima N.C."/>
            <person name="Parody-Merino A.M."/>
            <person name="Battley P.F."/>
            <person name="Fidler A.E."/>
            <person name="Prosdocimi F."/>
        </authorList>
    </citation>
    <scope>NUCLEOTIDE SEQUENCE [LARGE SCALE GENOMIC DNA]</scope>
</reference>
<dbReference type="Pfam" id="PF14529">
    <property type="entry name" value="Exo_endo_phos_2"/>
    <property type="match status" value="1"/>
</dbReference>
<dbReference type="InterPro" id="IPR036691">
    <property type="entry name" value="Endo/exonu/phosph_ase_sf"/>
</dbReference>
<evidence type="ECO:0000313" key="2">
    <source>
        <dbReference type="EMBL" id="PKU46943.1"/>
    </source>
</evidence>
<dbReference type="InterPro" id="IPR005135">
    <property type="entry name" value="Endo/exonuclease/phosphatase"/>
</dbReference>
<dbReference type="PANTHER" id="PTHR33395:SF22">
    <property type="entry name" value="REVERSE TRANSCRIPTASE DOMAIN-CONTAINING PROTEIN"/>
    <property type="match status" value="1"/>
</dbReference>
<dbReference type="Proteomes" id="UP000233556">
    <property type="component" value="Unassembled WGS sequence"/>
</dbReference>
<dbReference type="GO" id="GO:0061343">
    <property type="term" value="P:cell adhesion involved in heart morphogenesis"/>
    <property type="evidence" value="ECO:0007669"/>
    <property type="project" value="TreeGrafter"/>
</dbReference>
<dbReference type="AlphaFoldDB" id="A0A2I0ULP6"/>
<feature type="domain" description="Endonuclease/exonuclease/phosphatase" evidence="1">
    <location>
        <begin position="60"/>
        <end position="149"/>
    </location>
</feature>
<dbReference type="EMBL" id="KZ505694">
    <property type="protein sequence ID" value="PKU46943.1"/>
    <property type="molecule type" value="Genomic_DNA"/>
</dbReference>
<proteinExistence type="predicted"/>
<dbReference type="GO" id="GO:0031012">
    <property type="term" value="C:extracellular matrix"/>
    <property type="evidence" value="ECO:0007669"/>
    <property type="project" value="TreeGrafter"/>
</dbReference>
<dbReference type="GO" id="GO:0016301">
    <property type="term" value="F:kinase activity"/>
    <property type="evidence" value="ECO:0007669"/>
    <property type="project" value="UniProtKB-KW"/>
</dbReference>
<keyword evidence="2" id="KW-0808">Transferase</keyword>
<name>A0A2I0ULP6_LIMLA</name>